<reference evidence="1" key="1">
    <citation type="submission" date="2021-06" db="EMBL/GenBank/DDBJ databases">
        <authorList>
            <person name="Kallberg Y."/>
            <person name="Tangrot J."/>
            <person name="Rosling A."/>
        </authorList>
    </citation>
    <scope>NUCLEOTIDE SEQUENCE</scope>
    <source>
        <strain evidence="1">IN212</strain>
    </source>
</reference>
<evidence type="ECO:0000313" key="2">
    <source>
        <dbReference type="Proteomes" id="UP000789396"/>
    </source>
</evidence>
<dbReference type="Proteomes" id="UP000789396">
    <property type="component" value="Unassembled WGS sequence"/>
</dbReference>
<organism evidence="1 2">
    <name type="scientific">Racocetra fulgida</name>
    <dbReference type="NCBI Taxonomy" id="60492"/>
    <lineage>
        <taxon>Eukaryota</taxon>
        <taxon>Fungi</taxon>
        <taxon>Fungi incertae sedis</taxon>
        <taxon>Mucoromycota</taxon>
        <taxon>Glomeromycotina</taxon>
        <taxon>Glomeromycetes</taxon>
        <taxon>Diversisporales</taxon>
        <taxon>Gigasporaceae</taxon>
        <taxon>Racocetra</taxon>
    </lineage>
</organism>
<name>A0A9N9DNR6_9GLOM</name>
<feature type="non-terminal residue" evidence="1">
    <location>
        <position position="1"/>
    </location>
</feature>
<comment type="caution">
    <text evidence="1">The sequence shown here is derived from an EMBL/GenBank/DDBJ whole genome shotgun (WGS) entry which is preliminary data.</text>
</comment>
<keyword evidence="2" id="KW-1185">Reference proteome</keyword>
<protein>
    <submittedName>
        <fullName evidence="1">14837_t:CDS:1</fullName>
    </submittedName>
</protein>
<gene>
    <name evidence="1" type="ORF">RFULGI_LOCUS8106</name>
</gene>
<dbReference type="EMBL" id="CAJVPZ010012645">
    <property type="protein sequence ID" value="CAG8641728.1"/>
    <property type="molecule type" value="Genomic_DNA"/>
</dbReference>
<dbReference type="OrthoDB" id="5576901at2759"/>
<proteinExistence type="predicted"/>
<evidence type="ECO:0000313" key="1">
    <source>
        <dbReference type="EMBL" id="CAG8641728.1"/>
    </source>
</evidence>
<accession>A0A9N9DNR6</accession>
<dbReference type="AlphaFoldDB" id="A0A9N9DNR6"/>
<sequence length="73" mass="8625">QPQKKRMTICDRSTISKILKEKEKWLSIQLTEPEEKKKVNRSAKFINLENAIAIWSKRRESESVPVEDLADQR</sequence>